<evidence type="ECO:0008006" key="4">
    <source>
        <dbReference type="Google" id="ProtNLM"/>
    </source>
</evidence>
<dbReference type="RefSeq" id="WP_077463841.1">
    <property type="nucleotide sequence ID" value="NZ_MLAA01000035.1"/>
</dbReference>
<evidence type="ECO:0000313" key="3">
    <source>
        <dbReference type="Proteomes" id="UP000188820"/>
    </source>
</evidence>
<accession>A0ABX3KW49</accession>
<evidence type="ECO:0000256" key="1">
    <source>
        <dbReference type="SAM" id="SignalP"/>
    </source>
</evidence>
<feature type="signal peptide" evidence="1">
    <location>
        <begin position="1"/>
        <end position="20"/>
    </location>
</feature>
<protein>
    <recommendedName>
        <fullName evidence="4">Lipoprotein</fullName>
    </recommendedName>
</protein>
<comment type="caution">
    <text evidence="2">The sequence shown here is derived from an EMBL/GenBank/DDBJ whole genome shotgun (WGS) entry which is preliminary data.</text>
</comment>
<keyword evidence="3" id="KW-1185">Reference proteome</keyword>
<keyword evidence="1" id="KW-0732">Signal</keyword>
<dbReference type="Proteomes" id="UP000188820">
    <property type="component" value="Unassembled WGS sequence"/>
</dbReference>
<sequence>MKKLLLTGLACALLVGCMSASKMTKINSNVQGLAYNSVATNYTPMLTRASLLDFDDGSQALNYKIDSYKRDNYGNKQTVNFSIPNNSADQHLRLLNKFIEWDTKAKARSEQLDKEIGRVKTVNGYSVYTFHSGSKYSNFLDICFVITENSPCVIDSATFDVSNVKELIQDINKFKNNKFQHIDTSIYK</sequence>
<feature type="chain" id="PRO_5047269476" description="Lipoprotein" evidence="1">
    <location>
        <begin position="21"/>
        <end position="188"/>
    </location>
</feature>
<organism evidence="2 3">
    <name type="scientific">Rodentibacter caecimuris</name>
    <dbReference type="NCBI Taxonomy" id="1796644"/>
    <lineage>
        <taxon>Bacteria</taxon>
        <taxon>Pseudomonadati</taxon>
        <taxon>Pseudomonadota</taxon>
        <taxon>Gammaproteobacteria</taxon>
        <taxon>Pasteurellales</taxon>
        <taxon>Pasteurellaceae</taxon>
        <taxon>Rodentibacter</taxon>
    </lineage>
</organism>
<dbReference type="PROSITE" id="PS51257">
    <property type="entry name" value="PROKAR_LIPOPROTEIN"/>
    <property type="match status" value="1"/>
</dbReference>
<reference evidence="2 3" key="1">
    <citation type="submission" date="2016-10" db="EMBL/GenBank/DDBJ databases">
        <title>Rodentibacter gen. nov. and new species.</title>
        <authorList>
            <person name="Christensen H."/>
        </authorList>
    </citation>
    <scope>NUCLEOTIDE SEQUENCE [LARGE SCALE GENOMIC DNA]</scope>
    <source>
        <strain evidence="2 3">1998236014</strain>
    </source>
</reference>
<proteinExistence type="predicted"/>
<name>A0ABX3KW49_9PAST</name>
<dbReference type="EMBL" id="MLAA01000035">
    <property type="protein sequence ID" value="OOF68280.1"/>
    <property type="molecule type" value="Genomic_DNA"/>
</dbReference>
<gene>
    <name evidence="2" type="ORF">BKG89_07965</name>
</gene>
<evidence type="ECO:0000313" key="2">
    <source>
        <dbReference type="EMBL" id="OOF68280.1"/>
    </source>
</evidence>